<sequence>MTTTNEGGGTAAAVSGPAEKAPLRAPLGVLTTATATHGTGRDGDIPLPRLPGFVESAFSPLVYEVAARCLTERPDGGTSRSSEAESGGGDRTAVALASLTGDTTTADLASRRVVAGRVHNPLLFMQATANSVLGHISREFGITGQMFSLSTLDDPVTELLAMAGLLLEDPELDQVLVLGVELGGGERVAAVHRELAAARRDPAPVRPAPDLPESAALPGSAALAAAVLLGRPGPGVPVTIGSTETYDGGRPAACPRPGSVQGLFDLAAAHRRLLRDGGTHVLVTDPRAPAFRLDAGRRPDGPEGNGPAEDEPQGSETETHAHQ</sequence>
<protein>
    <recommendedName>
        <fullName evidence="4">Beta-ketoacyl synthase N-terminal domain-containing protein</fullName>
    </recommendedName>
</protein>
<comment type="caution">
    <text evidence="2">The sequence shown here is derived from an EMBL/GenBank/DDBJ whole genome shotgun (WGS) entry which is preliminary data.</text>
</comment>
<evidence type="ECO:0008006" key="4">
    <source>
        <dbReference type="Google" id="ProtNLM"/>
    </source>
</evidence>
<feature type="region of interest" description="Disordered" evidence="1">
    <location>
        <begin position="287"/>
        <end position="323"/>
    </location>
</feature>
<name>A0ABU4KV15_9ACTN</name>
<organism evidence="2 3">
    <name type="scientific">Streptomyces griseiscabiei</name>
    <dbReference type="NCBI Taxonomy" id="2993540"/>
    <lineage>
        <taxon>Bacteria</taxon>
        <taxon>Bacillati</taxon>
        <taxon>Actinomycetota</taxon>
        <taxon>Actinomycetes</taxon>
        <taxon>Kitasatosporales</taxon>
        <taxon>Streptomycetaceae</taxon>
        <taxon>Streptomyces</taxon>
    </lineage>
</organism>
<proteinExistence type="predicted"/>
<dbReference type="SUPFAM" id="SSF53901">
    <property type="entry name" value="Thiolase-like"/>
    <property type="match status" value="1"/>
</dbReference>
<dbReference type="Proteomes" id="UP001271723">
    <property type="component" value="Unassembled WGS sequence"/>
</dbReference>
<dbReference type="EMBL" id="JARAVY010000001">
    <property type="protein sequence ID" value="MDX2907262.1"/>
    <property type="molecule type" value="Genomic_DNA"/>
</dbReference>
<evidence type="ECO:0000313" key="3">
    <source>
        <dbReference type="Proteomes" id="UP001271723"/>
    </source>
</evidence>
<accession>A0ABU4KV15</accession>
<dbReference type="InterPro" id="IPR016039">
    <property type="entry name" value="Thiolase-like"/>
</dbReference>
<keyword evidence="3" id="KW-1185">Reference proteome</keyword>
<evidence type="ECO:0000313" key="2">
    <source>
        <dbReference type="EMBL" id="MDX2907262.1"/>
    </source>
</evidence>
<dbReference type="RefSeq" id="WP_267299212.1">
    <property type="nucleotide sequence ID" value="NZ_JAGJBZ010000001.1"/>
</dbReference>
<gene>
    <name evidence="2" type="ORF">PV517_00970</name>
</gene>
<reference evidence="2 3" key="1">
    <citation type="journal article" date="2023" name="Microb. Genom.">
        <title>Mesoterricola silvestris gen. nov., sp. nov., Mesoterricola sediminis sp. nov., Geothrix oryzae sp. nov., Geothrix edaphica sp. nov., Geothrix rubra sp. nov., and Geothrix limicola sp. nov., six novel members of Acidobacteriota isolated from soils.</title>
        <authorList>
            <person name="Weisberg A.J."/>
            <person name="Pearce E."/>
            <person name="Kramer C.G."/>
            <person name="Chang J.H."/>
            <person name="Clarke C.R."/>
        </authorList>
    </citation>
    <scope>NUCLEOTIDE SEQUENCE [LARGE SCALE GENOMIC DNA]</scope>
    <source>
        <strain evidence="2 3">NRRL_B-2795</strain>
    </source>
</reference>
<evidence type="ECO:0000256" key="1">
    <source>
        <dbReference type="SAM" id="MobiDB-lite"/>
    </source>
</evidence>
<dbReference type="Gene3D" id="3.40.47.10">
    <property type="match status" value="1"/>
</dbReference>